<dbReference type="GO" id="GO:0016747">
    <property type="term" value="F:acyltransferase activity, transferring groups other than amino-acyl groups"/>
    <property type="evidence" value="ECO:0007669"/>
    <property type="project" value="InterPro"/>
</dbReference>
<dbReference type="Pfam" id="PF08392">
    <property type="entry name" value="FAE1_CUT1_RppA"/>
    <property type="match status" value="1"/>
</dbReference>
<organism evidence="2 3">
    <name type="scientific">Effrenium voratum</name>
    <dbReference type="NCBI Taxonomy" id="2562239"/>
    <lineage>
        <taxon>Eukaryota</taxon>
        <taxon>Sar</taxon>
        <taxon>Alveolata</taxon>
        <taxon>Dinophyceae</taxon>
        <taxon>Suessiales</taxon>
        <taxon>Symbiodiniaceae</taxon>
        <taxon>Effrenium</taxon>
    </lineage>
</organism>
<dbReference type="Gene3D" id="3.40.47.10">
    <property type="match status" value="1"/>
</dbReference>
<protein>
    <recommendedName>
        <fullName evidence="1">FAE domain-containing protein</fullName>
    </recommendedName>
</protein>
<evidence type="ECO:0000313" key="3">
    <source>
        <dbReference type="Proteomes" id="UP001178507"/>
    </source>
</evidence>
<feature type="domain" description="FAE" evidence="1">
    <location>
        <begin position="119"/>
        <end position="372"/>
    </location>
</feature>
<dbReference type="GO" id="GO:0016020">
    <property type="term" value="C:membrane"/>
    <property type="evidence" value="ECO:0007669"/>
    <property type="project" value="InterPro"/>
</dbReference>
<dbReference type="Proteomes" id="UP001178507">
    <property type="component" value="Unassembled WGS sequence"/>
</dbReference>
<reference evidence="2" key="1">
    <citation type="submission" date="2023-08" db="EMBL/GenBank/DDBJ databases">
        <authorList>
            <person name="Chen Y."/>
            <person name="Shah S."/>
            <person name="Dougan E. K."/>
            <person name="Thang M."/>
            <person name="Chan C."/>
        </authorList>
    </citation>
    <scope>NUCLEOTIDE SEQUENCE</scope>
</reference>
<keyword evidence="3" id="KW-1185">Reference proteome</keyword>
<dbReference type="GO" id="GO:0006633">
    <property type="term" value="P:fatty acid biosynthetic process"/>
    <property type="evidence" value="ECO:0007669"/>
    <property type="project" value="InterPro"/>
</dbReference>
<evidence type="ECO:0000313" key="2">
    <source>
        <dbReference type="EMBL" id="CAJ1405322.1"/>
    </source>
</evidence>
<name>A0AA36NFN8_9DINO</name>
<dbReference type="InterPro" id="IPR013601">
    <property type="entry name" value="FAE1_typ3_polyketide_synth"/>
</dbReference>
<gene>
    <name evidence="2" type="ORF">EVOR1521_LOCUS27566</name>
</gene>
<dbReference type="InterPro" id="IPR016039">
    <property type="entry name" value="Thiolase-like"/>
</dbReference>
<dbReference type="EMBL" id="CAUJNA010003580">
    <property type="protein sequence ID" value="CAJ1405322.1"/>
    <property type="molecule type" value="Genomic_DNA"/>
</dbReference>
<dbReference type="InterPro" id="IPR012392">
    <property type="entry name" value="3-ktacl-CoA_syn"/>
</dbReference>
<comment type="caution">
    <text evidence="2">The sequence shown here is derived from an EMBL/GenBank/DDBJ whole genome shotgun (WGS) entry which is preliminary data.</text>
</comment>
<dbReference type="PANTHER" id="PTHR31561">
    <property type="entry name" value="3-KETOACYL-COA SYNTHASE"/>
    <property type="match status" value="1"/>
</dbReference>
<evidence type="ECO:0000259" key="1">
    <source>
        <dbReference type="Pfam" id="PF08392"/>
    </source>
</evidence>
<dbReference type="SUPFAM" id="SSF53901">
    <property type="entry name" value="Thiolase-like"/>
    <property type="match status" value="1"/>
</dbReference>
<sequence>METTVIQRLLGGKLAMDLQEFEQVKRTISSGSNLGRVDKDVYYWEPKSLRIRTINWSYVFLAEYLPMAYGLAIATVSCLMVSQLYMWRLEDFRRAWHLLQEPLVMQVIGAAALILAYMSQHKPSVYCLENLVYKPPQDWEVSQKQIVKMLEAQHCFNEASIDFQQRILDNSGTGPSTHWPPGILGSRDGNTEAVCNMAAARNEAQEVMFSLVRDLLKRSKVKPQQIDFLIVNCSLFCPTPSLCAMVCNEFGLRQDVRSYNLGGMGCSANVISVDLAKQLLENRPGSRALVISMENITQNLYKGNDKSMLLQNTLFRCGGCALLLSSRVLDSMKAKYKLLYTFRSQLSDDNSYNCVYQKQDSEGNSGVALSKDPLEPRVALLVKLWHAFPVLGSFPGVSKQSGVHSLHVGILDMVVPRHALGIRLISQCGIGTDFPNAEMLGTFFSVLLHRFSSAERGREREREGGVSETDVKLHASLPAFVFHVLQALSSLHRMCKRWIAADYNRLTICLNTTALALESKVTTDFNVVAELRS</sequence>
<dbReference type="AlphaFoldDB" id="A0AA36NFN8"/>
<proteinExistence type="predicted"/>
<accession>A0AA36NFN8</accession>